<feature type="transmembrane region" description="Helical" evidence="1">
    <location>
        <begin position="6"/>
        <end position="26"/>
    </location>
</feature>
<gene>
    <name evidence="2" type="ORF">HYG85_20295</name>
</gene>
<keyword evidence="3" id="KW-1185">Reference proteome</keyword>
<evidence type="ECO:0000256" key="1">
    <source>
        <dbReference type="SAM" id="Phobius"/>
    </source>
</evidence>
<keyword evidence="1" id="KW-1133">Transmembrane helix</keyword>
<organism evidence="2 3">
    <name type="scientific">Vallitalea guaymasensis</name>
    <dbReference type="NCBI Taxonomy" id="1185412"/>
    <lineage>
        <taxon>Bacteria</taxon>
        <taxon>Bacillati</taxon>
        <taxon>Bacillota</taxon>
        <taxon>Clostridia</taxon>
        <taxon>Lachnospirales</taxon>
        <taxon>Vallitaleaceae</taxon>
        <taxon>Vallitalea</taxon>
    </lineage>
</organism>
<dbReference type="Proteomes" id="UP000677305">
    <property type="component" value="Chromosome"/>
</dbReference>
<sequence>MKKSNMIEIMIYVVFIVLGIIALFFFQPKEIEFKIPRQFEINQQQGGIQSDTLLDQ</sequence>
<reference evidence="2 3" key="1">
    <citation type="submission" date="2020-07" db="EMBL/GenBank/DDBJ databases">
        <title>Vallitalea guaymasensis genome.</title>
        <authorList>
            <person name="Postec A."/>
        </authorList>
    </citation>
    <scope>NUCLEOTIDE SEQUENCE [LARGE SCALE GENOMIC DNA]</scope>
    <source>
        <strain evidence="2 3">Ra1766G1</strain>
    </source>
</reference>
<dbReference type="KEGG" id="vgu:HYG85_20295"/>
<dbReference type="AlphaFoldDB" id="A0A8J8SDR0"/>
<dbReference type="EMBL" id="CP058561">
    <property type="protein sequence ID" value="QUH31133.1"/>
    <property type="molecule type" value="Genomic_DNA"/>
</dbReference>
<evidence type="ECO:0000313" key="3">
    <source>
        <dbReference type="Proteomes" id="UP000677305"/>
    </source>
</evidence>
<keyword evidence="1" id="KW-0812">Transmembrane</keyword>
<name>A0A8J8SDR0_9FIRM</name>
<evidence type="ECO:0000313" key="2">
    <source>
        <dbReference type="EMBL" id="QUH31133.1"/>
    </source>
</evidence>
<accession>A0A8J8SDR0</accession>
<keyword evidence="1" id="KW-0472">Membrane</keyword>
<proteinExistence type="predicted"/>
<dbReference type="RefSeq" id="WP_212691209.1">
    <property type="nucleotide sequence ID" value="NZ_CP058561.1"/>
</dbReference>
<protein>
    <submittedName>
        <fullName evidence="2">Uncharacterized protein</fullName>
    </submittedName>
</protein>